<evidence type="ECO:0000256" key="5">
    <source>
        <dbReference type="ARBA" id="ARBA00035293"/>
    </source>
</evidence>
<keyword evidence="11" id="KW-1185">Reference proteome</keyword>
<evidence type="ECO:0000256" key="4">
    <source>
        <dbReference type="ARBA" id="ARBA00023274"/>
    </source>
</evidence>
<dbReference type="Gene3D" id="2.40.50.140">
    <property type="entry name" value="Nucleic acid-binding proteins"/>
    <property type="match status" value="4"/>
</dbReference>
<keyword evidence="2" id="KW-0694">RNA-binding</keyword>
<dbReference type="RefSeq" id="WP_092501440.1">
    <property type="nucleotide sequence ID" value="NZ_LT629695.1"/>
</dbReference>
<dbReference type="EMBL" id="LT629695">
    <property type="protein sequence ID" value="SDH09854.1"/>
    <property type="molecule type" value="Genomic_DNA"/>
</dbReference>
<dbReference type="GO" id="GO:0003729">
    <property type="term" value="F:mRNA binding"/>
    <property type="evidence" value="ECO:0007669"/>
    <property type="project" value="TreeGrafter"/>
</dbReference>
<feature type="domain" description="S1 motif" evidence="9">
    <location>
        <begin position="37"/>
        <end position="106"/>
    </location>
</feature>
<evidence type="ECO:0000259" key="9">
    <source>
        <dbReference type="PROSITE" id="PS50126"/>
    </source>
</evidence>
<feature type="compositionally biased region" description="Low complexity" evidence="8">
    <location>
        <begin position="448"/>
        <end position="461"/>
    </location>
</feature>
<dbReference type="InterPro" id="IPR050437">
    <property type="entry name" value="Ribos_protein_bS1-like"/>
</dbReference>
<accession>A0A1G7ZMG1</accession>
<dbReference type="OrthoDB" id="9804077at2"/>
<gene>
    <name evidence="10" type="ORF">SAMN04489720_0027</name>
</gene>
<dbReference type="NCBIfam" id="NF005208">
    <property type="entry name" value="PRK06676.1"/>
    <property type="match status" value="1"/>
</dbReference>
<dbReference type="InterPro" id="IPR012340">
    <property type="entry name" value="NA-bd_OB-fold"/>
</dbReference>
<dbReference type="GO" id="GO:0006412">
    <property type="term" value="P:translation"/>
    <property type="evidence" value="ECO:0007669"/>
    <property type="project" value="TreeGrafter"/>
</dbReference>
<dbReference type="FunFam" id="2.40.50.140:FF:000035">
    <property type="entry name" value="30S ribosomal protein S1"/>
    <property type="match status" value="1"/>
</dbReference>
<name>A0A1G7ZMG1_9MICO</name>
<evidence type="ECO:0000313" key="10">
    <source>
        <dbReference type="EMBL" id="SDH09854.1"/>
    </source>
</evidence>
<dbReference type="PRINTS" id="PR00681">
    <property type="entry name" value="RIBOSOMALS1"/>
</dbReference>
<evidence type="ECO:0000256" key="6">
    <source>
        <dbReference type="ARBA" id="ARBA00035517"/>
    </source>
</evidence>
<dbReference type="CDD" id="cd05688">
    <property type="entry name" value="S1_RPS1_repeat_ec3"/>
    <property type="match status" value="1"/>
</dbReference>
<organism evidence="10 11">
    <name type="scientific">Agrococcus jejuensis</name>
    <dbReference type="NCBI Taxonomy" id="399736"/>
    <lineage>
        <taxon>Bacteria</taxon>
        <taxon>Bacillati</taxon>
        <taxon>Actinomycetota</taxon>
        <taxon>Actinomycetes</taxon>
        <taxon>Micrococcales</taxon>
        <taxon>Microbacteriaceae</taxon>
        <taxon>Agrococcus</taxon>
    </lineage>
</organism>
<dbReference type="STRING" id="399736.SAMN04489720_0027"/>
<keyword evidence="4" id="KW-0687">Ribonucleoprotein</keyword>
<dbReference type="PANTHER" id="PTHR10724:SF7">
    <property type="entry name" value="SMALL RIBOSOMAL SUBUNIT PROTEIN BS1C"/>
    <property type="match status" value="1"/>
</dbReference>
<dbReference type="InterPro" id="IPR035104">
    <property type="entry name" value="Ribosomal_protein_S1-like"/>
</dbReference>
<dbReference type="PANTHER" id="PTHR10724">
    <property type="entry name" value="30S RIBOSOMAL PROTEIN S1"/>
    <property type="match status" value="1"/>
</dbReference>
<sequence>MTTATTKAPKQVAVNDIGSADDFMAAVEKTLKFFNDGDLIEGTVVKIDRDEVLLDVGYKTEGVIPSRELSIKHDVDPTEVVEVGDAVEALVLQKEDKEGRLILSKKRAQYERAWGDVEKIKETDGVVTGSVIEVVKGGLIVDIGLRGFLPASLIELRRVRDLTPYLGQEIEAKILELDKNRNNVVLSRRALLEQTQSESRSQFLDGLQKGQIRKGVVSSIVNFGAFVDLGGVDGLVHVSELSWKHIEHASEVVEVGQEVTVEVLTVERDRERVSLSLKATQEDPWQVFARTHAIGQLAPGKVTKLVTFGAFVRVADGIEGLVHISELSEKHVETADQVVSVNDEVFVKIIDIDLERRRISLSLKQANFDVDPEATEFDPALYGMLAEYDEQGNYKFPEGFDAETNEWREGFDAQREAWEAEYAAAQARWESHKEQVKNAREVEAADVAAGASTGSSYSSESNGGGTLADDEALAALREKLTGRAD</sequence>
<evidence type="ECO:0000256" key="1">
    <source>
        <dbReference type="ARBA" id="ARBA00006767"/>
    </source>
</evidence>
<dbReference type="Proteomes" id="UP000198822">
    <property type="component" value="Chromosome I"/>
</dbReference>
<dbReference type="InterPro" id="IPR003029">
    <property type="entry name" value="S1_domain"/>
</dbReference>
<feature type="domain" description="S1 motif" evidence="9">
    <location>
        <begin position="124"/>
        <end position="189"/>
    </location>
</feature>
<evidence type="ECO:0000256" key="2">
    <source>
        <dbReference type="ARBA" id="ARBA00022884"/>
    </source>
</evidence>
<keyword evidence="3 10" id="KW-0689">Ribosomal protein</keyword>
<feature type="coiled-coil region" evidence="7">
    <location>
        <begin position="408"/>
        <end position="435"/>
    </location>
</feature>
<feature type="domain" description="S1 motif" evidence="9">
    <location>
        <begin position="210"/>
        <end position="278"/>
    </location>
</feature>
<keyword evidence="7" id="KW-0175">Coiled coil</keyword>
<dbReference type="CDD" id="cd05687">
    <property type="entry name" value="S1_RPS1_repeat_ec1_hs1"/>
    <property type="match status" value="1"/>
</dbReference>
<dbReference type="CDD" id="cd04465">
    <property type="entry name" value="S1_RPS1_repeat_ec2_hs2"/>
    <property type="match status" value="1"/>
</dbReference>
<evidence type="ECO:0000256" key="7">
    <source>
        <dbReference type="SAM" id="Coils"/>
    </source>
</evidence>
<dbReference type="GO" id="GO:1990904">
    <property type="term" value="C:ribonucleoprotein complex"/>
    <property type="evidence" value="ECO:0007669"/>
    <property type="project" value="UniProtKB-KW"/>
</dbReference>
<evidence type="ECO:0000256" key="8">
    <source>
        <dbReference type="SAM" id="MobiDB-lite"/>
    </source>
</evidence>
<dbReference type="PROSITE" id="PS50126">
    <property type="entry name" value="S1"/>
    <property type="match status" value="4"/>
</dbReference>
<protein>
    <recommendedName>
        <fullName evidence="5">Small ribosomal subunit protein bS1</fullName>
    </recommendedName>
    <alternativeName>
        <fullName evidence="6">30S ribosomal protein S1</fullName>
    </alternativeName>
</protein>
<dbReference type="SUPFAM" id="SSF50249">
    <property type="entry name" value="Nucleic acid-binding proteins"/>
    <property type="match status" value="4"/>
</dbReference>
<proteinExistence type="inferred from homology"/>
<dbReference type="FunFam" id="2.40.50.140:FF:000039">
    <property type="entry name" value="30S ribosomal protein S1"/>
    <property type="match status" value="1"/>
</dbReference>
<dbReference type="AlphaFoldDB" id="A0A1G7ZMG1"/>
<dbReference type="FunFam" id="2.40.50.140:FF:000031">
    <property type="entry name" value="30S ribosomal protein S1"/>
    <property type="match status" value="1"/>
</dbReference>
<dbReference type="Pfam" id="PF00575">
    <property type="entry name" value="S1"/>
    <property type="match status" value="4"/>
</dbReference>
<dbReference type="GO" id="GO:0005840">
    <property type="term" value="C:ribosome"/>
    <property type="evidence" value="ECO:0007669"/>
    <property type="project" value="UniProtKB-KW"/>
</dbReference>
<feature type="domain" description="S1 motif" evidence="9">
    <location>
        <begin position="295"/>
        <end position="364"/>
    </location>
</feature>
<dbReference type="SMART" id="SM00316">
    <property type="entry name" value="S1"/>
    <property type="match status" value="4"/>
</dbReference>
<evidence type="ECO:0000313" key="11">
    <source>
        <dbReference type="Proteomes" id="UP000198822"/>
    </source>
</evidence>
<dbReference type="GO" id="GO:0003735">
    <property type="term" value="F:structural constituent of ribosome"/>
    <property type="evidence" value="ECO:0007669"/>
    <property type="project" value="TreeGrafter"/>
</dbReference>
<reference evidence="11" key="1">
    <citation type="submission" date="2016-10" db="EMBL/GenBank/DDBJ databases">
        <authorList>
            <person name="Varghese N."/>
            <person name="Submissions S."/>
        </authorList>
    </citation>
    <scope>NUCLEOTIDE SEQUENCE [LARGE SCALE GENOMIC DNA]</scope>
    <source>
        <strain evidence="11">DSM 22002</strain>
    </source>
</reference>
<comment type="similarity">
    <text evidence="1">Belongs to the bacterial ribosomal protein bS1 family.</text>
</comment>
<evidence type="ECO:0000256" key="3">
    <source>
        <dbReference type="ARBA" id="ARBA00022980"/>
    </source>
</evidence>
<dbReference type="NCBIfam" id="NF005911">
    <property type="entry name" value="PRK07899.1"/>
    <property type="match status" value="1"/>
</dbReference>
<feature type="region of interest" description="Disordered" evidence="8">
    <location>
        <begin position="447"/>
        <end position="470"/>
    </location>
</feature>